<dbReference type="InterPro" id="IPR013785">
    <property type="entry name" value="Aldolase_TIM"/>
</dbReference>
<evidence type="ECO:0000256" key="2">
    <source>
        <dbReference type="ARBA" id="ARBA00023002"/>
    </source>
</evidence>
<name>A0A6A6QPN7_9PEZI</name>
<dbReference type="PROSITE" id="PS51349">
    <property type="entry name" value="FMN_HYDROXY_ACID_DH_2"/>
    <property type="match status" value="1"/>
</dbReference>
<dbReference type="PANTHER" id="PTHR10578:SF140">
    <property type="entry name" value="FMN HYDROXY ACID DEHYDROGENASE DOMAIN-CONTAINING PROTEIN"/>
    <property type="match status" value="1"/>
</dbReference>
<evidence type="ECO:0000256" key="5">
    <source>
        <dbReference type="PIRSR" id="PIRSR000138-2"/>
    </source>
</evidence>
<dbReference type="AlphaFoldDB" id="A0A6A6QPN7"/>
<proteinExistence type="inferred from homology"/>
<keyword evidence="5" id="KW-0288">FMN</keyword>
<dbReference type="InterPro" id="IPR037396">
    <property type="entry name" value="FMN_HAD"/>
</dbReference>
<protein>
    <submittedName>
        <fullName evidence="8">(S)-2-hydroxy-acid oxidase</fullName>
    </submittedName>
</protein>
<feature type="binding site" evidence="5">
    <location>
        <position position="214"/>
    </location>
    <ligand>
        <name>glyoxylate</name>
        <dbReference type="ChEBI" id="CHEBI:36655"/>
    </ligand>
</feature>
<dbReference type="Gene3D" id="3.20.20.70">
    <property type="entry name" value="Aldolase class I"/>
    <property type="match status" value="2"/>
</dbReference>
<feature type="binding site" evidence="5">
    <location>
        <begin position="332"/>
        <end position="333"/>
    </location>
    <ligand>
        <name>FMN</name>
        <dbReference type="ChEBI" id="CHEBI:58210"/>
    </ligand>
</feature>
<comment type="similarity">
    <text evidence="3">Belongs to the FMN-dependent alpha-hydroxy acid dehydrogenase family.</text>
</comment>
<feature type="active site" description="Proton acceptor" evidence="4">
    <location>
        <position position="275"/>
    </location>
</feature>
<dbReference type="Proteomes" id="UP000799750">
    <property type="component" value="Unassembled WGS sequence"/>
</dbReference>
<keyword evidence="6" id="KW-0732">Signal</keyword>
<organism evidence="8 9">
    <name type="scientific">Lophium mytilinum</name>
    <dbReference type="NCBI Taxonomy" id="390894"/>
    <lineage>
        <taxon>Eukaryota</taxon>
        <taxon>Fungi</taxon>
        <taxon>Dikarya</taxon>
        <taxon>Ascomycota</taxon>
        <taxon>Pezizomycotina</taxon>
        <taxon>Dothideomycetes</taxon>
        <taxon>Pleosporomycetidae</taxon>
        <taxon>Mytilinidiales</taxon>
        <taxon>Mytilinidiaceae</taxon>
        <taxon>Lophium</taxon>
    </lineage>
</organism>
<evidence type="ECO:0000256" key="4">
    <source>
        <dbReference type="PIRSR" id="PIRSR000138-1"/>
    </source>
</evidence>
<evidence type="ECO:0000256" key="3">
    <source>
        <dbReference type="ARBA" id="ARBA00024042"/>
    </source>
</evidence>
<gene>
    <name evidence="8" type="ORF">BU16DRAFT_510829</name>
</gene>
<comment type="cofactor">
    <cofactor evidence="1">
        <name>FMN</name>
        <dbReference type="ChEBI" id="CHEBI:58210"/>
    </cofactor>
</comment>
<evidence type="ECO:0000313" key="9">
    <source>
        <dbReference type="Proteomes" id="UP000799750"/>
    </source>
</evidence>
<feature type="binding site" evidence="5">
    <location>
        <begin position="309"/>
        <end position="313"/>
    </location>
    <ligand>
        <name>FMN</name>
        <dbReference type="ChEBI" id="CHEBI:58210"/>
    </ligand>
</feature>
<feature type="chain" id="PRO_5025631945" evidence="6">
    <location>
        <begin position="17"/>
        <end position="387"/>
    </location>
</feature>
<dbReference type="GO" id="GO:0010181">
    <property type="term" value="F:FMN binding"/>
    <property type="evidence" value="ECO:0007669"/>
    <property type="project" value="InterPro"/>
</dbReference>
<accession>A0A6A6QPN7</accession>
<dbReference type="PANTHER" id="PTHR10578">
    <property type="entry name" value="S -2-HYDROXY-ACID OXIDASE-RELATED"/>
    <property type="match status" value="1"/>
</dbReference>
<dbReference type="SUPFAM" id="SSF51395">
    <property type="entry name" value="FMN-linked oxidoreductases"/>
    <property type="match status" value="1"/>
</dbReference>
<keyword evidence="9" id="KW-1185">Reference proteome</keyword>
<reference evidence="8" key="1">
    <citation type="journal article" date="2020" name="Stud. Mycol.">
        <title>101 Dothideomycetes genomes: a test case for predicting lifestyles and emergence of pathogens.</title>
        <authorList>
            <person name="Haridas S."/>
            <person name="Albert R."/>
            <person name="Binder M."/>
            <person name="Bloem J."/>
            <person name="Labutti K."/>
            <person name="Salamov A."/>
            <person name="Andreopoulos B."/>
            <person name="Baker S."/>
            <person name="Barry K."/>
            <person name="Bills G."/>
            <person name="Bluhm B."/>
            <person name="Cannon C."/>
            <person name="Castanera R."/>
            <person name="Culley D."/>
            <person name="Daum C."/>
            <person name="Ezra D."/>
            <person name="Gonzalez J."/>
            <person name="Henrissat B."/>
            <person name="Kuo A."/>
            <person name="Liang C."/>
            <person name="Lipzen A."/>
            <person name="Lutzoni F."/>
            <person name="Magnuson J."/>
            <person name="Mondo S."/>
            <person name="Nolan M."/>
            <person name="Ohm R."/>
            <person name="Pangilinan J."/>
            <person name="Park H.-J."/>
            <person name="Ramirez L."/>
            <person name="Alfaro M."/>
            <person name="Sun H."/>
            <person name="Tritt A."/>
            <person name="Yoshinaga Y."/>
            <person name="Zwiers L.-H."/>
            <person name="Turgeon B."/>
            <person name="Goodwin S."/>
            <person name="Spatafora J."/>
            <person name="Crous P."/>
            <person name="Grigoriev I."/>
        </authorList>
    </citation>
    <scope>NUCLEOTIDE SEQUENCE</scope>
    <source>
        <strain evidence="8">CBS 269.34</strain>
    </source>
</reference>
<feature type="signal peptide" evidence="6">
    <location>
        <begin position="1"/>
        <end position="16"/>
    </location>
</feature>
<feature type="binding site" evidence="5">
    <location>
        <position position="177"/>
    </location>
    <ligand>
        <name>FMN</name>
        <dbReference type="ChEBI" id="CHEBI:58210"/>
    </ligand>
</feature>
<dbReference type="OrthoDB" id="1925334at2759"/>
<dbReference type="InterPro" id="IPR012133">
    <property type="entry name" value="Alpha-hydoxy_acid_DH_FMN"/>
</dbReference>
<feature type="binding site" evidence="5">
    <location>
        <position position="179"/>
    </location>
    <ligand>
        <name>glyoxylate</name>
        <dbReference type="ChEBI" id="CHEBI:36655"/>
    </ligand>
</feature>
<dbReference type="PIRSF" id="PIRSF000138">
    <property type="entry name" value="Al-hdrx_acd_dh"/>
    <property type="match status" value="1"/>
</dbReference>
<evidence type="ECO:0000259" key="7">
    <source>
        <dbReference type="PROSITE" id="PS51349"/>
    </source>
</evidence>
<keyword evidence="5" id="KW-0285">Flavoprotein</keyword>
<dbReference type="PROSITE" id="PS00557">
    <property type="entry name" value="FMN_HYDROXY_ACID_DH_1"/>
    <property type="match status" value="1"/>
</dbReference>
<feature type="domain" description="FMN hydroxy acid dehydrogenase" evidence="7">
    <location>
        <begin position="42"/>
        <end position="382"/>
    </location>
</feature>
<dbReference type="EMBL" id="MU004190">
    <property type="protein sequence ID" value="KAF2494365.1"/>
    <property type="molecule type" value="Genomic_DNA"/>
</dbReference>
<feature type="binding site" evidence="5">
    <location>
        <position position="275"/>
    </location>
    <ligand>
        <name>glyoxylate</name>
        <dbReference type="ChEBI" id="CHEBI:36655"/>
    </ligand>
</feature>
<feature type="binding site" evidence="5">
    <location>
        <position position="273"/>
    </location>
    <ligand>
        <name>FMN</name>
        <dbReference type="ChEBI" id="CHEBI:58210"/>
    </ligand>
</feature>
<dbReference type="Pfam" id="PF01070">
    <property type="entry name" value="FMN_dh"/>
    <property type="match status" value="2"/>
</dbReference>
<dbReference type="InterPro" id="IPR000262">
    <property type="entry name" value="FMN-dep_DH"/>
</dbReference>
<feature type="binding site" evidence="5">
    <location>
        <position position="251"/>
    </location>
    <ligand>
        <name>FMN</name>
        <dbReference type="ChEBI" id="CHEBI:58210"/>
    </ligand>
</feature>
<dbReference type="InterPro" id="IPR008259">
    <property type="entry name" value="FMN_hydac_DH_AS"/>
</dbReference>
<evidence type="ECO:0000256" key="6">
    <source>
        <dbReference type="SAM" id="SignalP"/>
    </source>
</evidence>
<keyword evidence="2" id="KW-0560">Oxidoreductase</keyword>
<feature type="binding site" evidence="5">
    <location>
        <position position="205"/>
    </location>
    <ligand>
        <name>FMN</name>
        <dbReference type="ChEBI" id="CHEBI:58210"/>
    </ligand>
</feature>
<feature type="binding site" evidence="5">
    <location>
        <position position="278"/>
    </location>
    <ligand>
        <name>glyoxylate</name>
        <dbReference type="ChEBI" id="CHEBI:36655"/>
    </ligand>
</feature>
<dbReference type="GO" id="GO:0016491">
    <property type="term" value="F:oxidoreductase activity"/>
    <property type="evidence" value="ECO:0007669"/>
    <property type="project" value="UniProtKB-KW"/>
</dbReference>
<evidence type="ECO:0000256" key="1">
    <source>
        <dbReference type="ARBA" id="ARBA00001917"/>
    </source>
</evidence>
<sequence>MHSFITLATLIVAASAARPFLNEPDTGLEEYLGTDFPVGKLPNLTDIRGIPDFDFAARNYLNASSYSFYRTGAAGEWSYRNNLEAFSRVRWRPQALNDVHSVASTLPTKILGHNFSAPFFIAPATRAGLAHEAAESNLVKGAYAGDILYITAIYATLSIEQIAAAKPANGSQVLFQQLYAAANLTAVQNNLDRAKAAGSKAIVFTIDAPATSTRHRAARYDLGNANSDTATLTWALYAQLRNMTSLPIILKGITTVDDVRKAISVGAPAIYVSNHGGRQLDGSPSPLEVCLEVYENDPTMFQKIEIYADSGVRYGTDVLKLLALGVRAVGLGRPFMYANAYGVEGVTHLIELLKTEIAADAANAGIQDVHRIQRERVNWKPLTTNGF</sequence>
<evidence type="ECO:0000313" key="8">
    <source>
        <dbReference type="EMBL" id="KAF2494365.1"/>
    </source>
</evidence>